<gene>
    <name evidence="1" type="ordered locus">Anacy_3146</name>
</gene>
<dbReference type="AlphaFoldDB" id="K9ZH88"/>
<accession>K9ZH88</accession>
<dbReference type="PATRIC" id="fig|272123.3.peg.3430"/>
<proteinExistence type="predicted"/>
<protein>
    <submittedName>
        <fullName evidence="1">Uncharacterized protein</fullName>
    </submittedName>
</protein>
<organism evidence="1 2">
    <name type="scientific">Anabaena cylindrica (strain ATCC 27899 / PCC 7122)</name>
    <dbReference type="NCBI Taxonomy" id="272123"/>
    <lineage>
        <taxon>Bacteria</taxon>
        <taxon>Bacillati</taxon>
        <taxon>Cyanobacteriota</taxon>
        <taxon>Cyanophyceae</taxon>
        <taxon>Nostocales</taxon>
        <taxon>Nostocaceae</taxon>
        <taxon>Anabaena</taxon>
    </lineage>
</organism>
<evidence type="ECO:0000313" key="2">
    <source>
        <dbReference type="Proteomes" id="UP000010474"/>
    </source>
</evidence>
<keyword evidence="2" id="KW-1185">Reference proteome</keyword>
<dbReference type="EMBL" id="CP003659">
    <property type="protein sequence ID" value="AFZ58556.1"/>
    <property type="molecule type" value="Genomic_DNA"/>
</dbReference>
<reference evidence="2" key="1">
    <citation type="journal article" date="2013" name="Proc. Natl. Acad. Sci. U.S.A.">
        <title>Improving the coverage of the cyanobacterial phylum using diversity-driven genome sequencing.</title>
        <authorList>
            <person name="Shih P.M."/>
            <person name="Wu D."/>
            <person name="Latifi A."/>
            <person name="Axen S.D."/>
            <person name="Fewer D.P."/>
            <person name="Talla E."/>
            <person name="Calteau A."/>
            <person name="Cai F."/>
            <person name="Tandeau de Marsac N."/>
            <person name="Rippka R."/>
            <person name="Herdman M."/>
            <person name="Sivonen K."/>
            <person name="Coursin T."/>
            <person name="Laurent T."/>
            <person name="Goodwin L."/>
            <person name="Nolan M."/>
            <person name="Davenport K.W."/>
            <person name="Han C.S."/>
            <person name="Rubin E.M."/>
            <person name="Eisen J.A."/>
            <person name="Woyke T."/>
            <person name="Gugger M."/>
            <person name="Kerfeld C.A."/>
        </authorList>
    </citation>
    <scope>NUCLEOTIDE SEQUENCE [LARGE SCALE GENOMIC DNA]</scope>
    <source>
        <strain evidence="2">ATCC 27899 / PCC 7122</strain>
    </source>
</reference>
<name>K9ZH88_ANACC</name>
<sequence>MAGKQLVAFTLADGTKFLVEVDKQALTSSPTVFLR</sequence>
<dbReference type="HOGENOM" id="CLU_3362852_0_0_3"/>
<evidence type="ECO:0000313" key="1">
    <source>
        <dbReference type="EMBL" id="AFZ58556.1"/>
    </source>
</evidence>
<dbReference type="KEGG" id="acy:Anacy_3146"/>
<dbReference type="Proteomes" id="UP000010474">
    <property type="component" value="Chromosome"/>
</dbReference>